<gene>
    <name evidence="1" type="ORF">HPLM_LOCUS12667</name>
</gene>
<dbReference type="WBParaSite" id="HPLM_0001267501-mRNA-1">
    <property type="protein sequence ID" value="HPLM_0001267501-mRNA-1"/>
    <property type="gene ID" value="HPLM_0001267501"/>
</dbReference>
<sequence>MDVPVSISLSHLRGEDYVHNDLGAIADPGELLERGNDYIIRITMNEDAYPMKMLIQQGAAKWKILRVKPMHPYDEVRKA</sequence>
<dbReference type="AlphaFoldDB" id="A0A0N4WN45"/>
<name>A0A0N4WN45_HAEPC</name>
<organism evidence="3">
    <name type="scientific">Haemonchus placei</name>
    <name type="common">Barber's pole worm</name>
    <dbReference type="NCBI Taxonomy" id="6290"/>
    <lineage>
        <taxon>Eukaryota</taxon>
        <taxon>Metazoa</taxon>
        <taxon>Ecdysozoa</taxon>
        <taxon>Nematoda</taxon>
        <taxon>Chromadorea</taxon>
        <taxon>Rhabditida</taxon>
        <taxon>Rhabditina</taxon>
        <taxon>Rhabditomorpha</taxon>
        <taxon>Strongyloidea</taxon>
        <taxon>Trichostrongylidae</taxon>
        <taxon>Haemonchus</taxon>
    </lineage>
</organism>
<reference evidence="1 2" key="2">
    <citation type="submission" date="2018-11" db="EMBL/GenBank/DDBJ databases">
        <authorList>
            <consortium name="Pathogen Informatics"/>
        </authorList>
    </citation>
    <scope>NUCLEOTIDE SEQUENCE [LARGE SCALE GENOMIC DNA]</scope>
    <source>
        <strain evidence="1 2">MHpl1</strain>
    </source>
</reference>
<protein>
    <submittedName>
        <fullName evidence="3">Oxidoreductase</fullName>
    </submittedName>
</protein>
<dbReference type="Proteomes" id="UP000268014">
    <property type="component" value="Unassembled WGS sequence"/>
</dbReference>
<evidence type="ECO:0000313" key="1">
    <source>
        <dbReference type="EMBL" id="VDO46322.1"/>
    </source>
</evidence>
<keyword evidence="2" id="KW-1185">Reference proteome</keyword>
<reference evidence="3" key="1">
    <citation type="submission" date="2017-02" db="UniProtKB">
        <authorList>
            <consortium name="WormBaseParasite"/>
        </authorList>
    </citation>
    <scope>IDENTIFICATION</scope>
</reference>
<evidence type="ECO:0000313" key="3">
    <source>
        <dbReference type="WBParaSite" id="HPLM_0001267501-mRNA-1"/>
    </source>
</evidence>
<evidence type="ECO:0000313" key="2">
    <source>
        <dbReference type="Proteomes" id="UP000268014"/>
    </source>
</evidence>
<dbReference type="OrthoDB" id="5874584at2759"/>
<proteinExistence type="predicted"/>
<accession>A0A0N4WN45</accession>
<dbReference type="EMBL" id="UZAF01017935">
    <property type="protein sequence ID" value="VDO46322.1"/>
    <property type="molecule type" value="Genomic_DNA"/>
</dbReference>